<accession>A0ABS4ZN61</accession>
<keyword evidence="3" id="KW-1185">Reference proteome</keyword>
<gene>
    <name evidence="1" type="ORF">JOF34_001524</name>
    <name evidence="2" type="ORF">JOF34_002525</name>
</gene>
<proteinExistence type="predicted"/>
<protein>
    <submittedName>
        <fullName evidence="2">Uncharacterized protein</fullName>
    </submittedName>
</protein>
<dbReference type="EMBL" id="JAGIOL010000001">
    <property type="protein sequence ID" value="MBP2436938.1"/>
    <property type="molecule type" value="Genomic_DNA"/>
</dbReference>
<evidence type="ECO:0000313" key="3">
    <source>
        <dbReference type="Proteomes" id="UP001519362"/>
    </source>
</evidence>
<dbReference type="Proteomes" id="UP001519362">
    <property type="component" value="Unassembled WGS sequence"/>
</dbReference>
<name>A0ABS4ZN61_9MICO</name>
<sequence>MTESLPSSKGQRLYDYDPMIYDLLREAANVLRGEYIGLANESAEPERSRFLKAERAVSREVDAVDSYDRAAVESLTAEFRGRTSELRSI</sequence>
<evidence type="ECO:0000313" key="1">
    <source>
        <dbReference type="EMBL" id="MBP2436938.1"/>
    </source>
</evidence>
<organism evidence="2 3">
    <name type="scientific">Microbacterium amylolyticum</name>
    <dbReference type="NCBI Taxonomy" id="936337"/>
    <lineage>
        <taxon>Bacteria</taxon>
        <taxon>Bacillati</taxon>
        <taxon>Actinomycetota</taxon>
        <taxon>Actinomycetes</taxon>
        <taxon>Micrococcales</taxon>
        <taxon>Microbacteriaceae</taxon>
        <taxon>Microbacterium</taxon>
    </lineage>
</organism>
<dbReference type="EMBL" id="JAGIOL010000002">
    <property type="protein sequence ID" value="MBP2437881.1"/>
    <property type="molecule type" value="Genomic_DNA"/>
</dbReference>
<reference evidence="2 3" key="1">
    <citation type="submission" date="2021-03" db="EMBL/GenBank/DDBJ databases">
        <title>Sequencing the genomes of 1000 actinobacteria strains.</title>
        <authorList>
            <person name="Klenk H.-P."/>
        </authorList>
    </citation>
    <scope>NUCLEOTIDE SEQUENCE [LARGE SCALE GENOMIC DNA]</scope>
    <source>
        <strain evidence="2 3">DSM 24221</strain>
    </source>
</reference>
<comment type="caution">
    <text evidence="2">The sequence shown here is derived from an EMBL/GenBank/DDBJ whole genome shotgun (WGS) entry which is preliminary data.</text>
</comment>
<dbReference type="RefSeq" id="WP_165135156.1">
    <property type="nucleotide sequence ID" value="NZ_CP049253.1"/>
</dbReference>
<evidence type="ECO:0000313" key="2">
    <source>
        <dbReference type="EMBL" id="MBP2437881.1"/>
    </source>
</evidence>